<dbReference type="CDD" id="cd04301">
    <property type="entry name" value="NAT_SF"/>
    <property type="match status" value="1"/>
</dbReference>
<dbReference type="InterPro" id="IPR016181">
    <property type="entry name" value="Acyl_CoA_acyltransferase"/>
</dbReference>
<accession>A0ABR4HAA5</accession>
<dbReference type="InterPro" id="IPR000182">
    <property type="entry name" value="GNAT_dom"/>
</dbReference>
<dbReference type="Pfam" id="PF00583">
    <property type="entry name" value="Acetyltransf_1"/>
    <property type="match status" value="1"/>
</dbReference>
<dbReference type="Proteomes" id="UP001610335">
    <property type="component" value="Unassembled WGS sequence"/>
</dbReference>
<dbReference type="SUPFAM" id="SSF55729">
    <property type="entry name" value="Acyl-CoA N-acyltransferases (Nat)"/>
    <property type="match status" value="1"/>
</dbReference>
<dbReference type="InterPro" id="IPR039143">
    <property type="entry name" value="GNPNAT1-like"/>
</dbReference>
<comment type="caution">
    <text evidence="2">The sequence shown here is derived from an EMBL/GenBank/DDBJ whole genome shotgun (WGS) entry which is preliminary data.</text>
</comment>
<dbReference type="Gene3D" id="3.40.630.30">
    <property type="match status" value="1"/>
</dbReference>
<keyword evidence="3" id="KW-1185">Reference proteome</keyword>
<name>A0ABR4HAA5_9EURO</name>
<dbReference type="PROSITE" id="PS51186">
    <property type="entry name" value="GNAT"/>
    <property type="match status" value="1"/>
</dbReference>
<dbReference type="PANTHER" id="PTHR13355">
    <property type="entry name" value="GLUCOSAMINE 6-PHOSPHATE N-ACETYLTRANSFERASE"/>
    <property type="match status" value="1"/>
</dbReference>
<organism evidence="2 3">
    <name type="scientific">Aspergillus cavernicola</name>
    <dbReference type="NCBI Taxonomy" id="176166"/>
    <lineage>
        <taxon>Eukaryota</taxon>
        <taxon>Fungi</taxon>
        <taxon>Dikarya</taxon>
        <taxon>Ascomycota</taxon>
        <taxon>Pezizomycotina</taxon>
        <taxon>Eurotiomycetes</taxon>
        <taxon>Eurotiomycetidae</taxon>
        <taxon>Eurotiales</taxon>
        <taxon>Aspergillaceae</taxon>
        <taxon>Aspergillus</taxon>
        <taxon>Aspergillus subgen. Nidulantes</taxon>
    </lineage>
</organism>
<dbReference type="EMBL" id="JBFXLS010000188">
    <property type="protein sequence ID" value="KAL2812250.1"/>
    <property type="molecule type" value="Genomic_DNA"/>
</dbReference>
<feature type="domain" description="N-acetyltransferase" evidence="1">
    <location>
        <begin position="24"/>
        <end position="149"/>
    </location>
</feature>
<evidence type="ECO:0000313" key="3">
    <source>
        <dbReference type="Proteomes" id="UP001610335"/>
    </source>
</evidence>
<proteinExistence type="predicted"/>
<evidence type="ECO:0000259" key="1">
    <source>
        <dbReference type="PROSITE" id="PS51186"/>
    </source>
</evidence>
<sequence>MTTEPPLPENYTLLDGHPSVPEYLNLRAVSGLTPKTPAQGTAAVSNSWYGCYITHTDPETQNVTAVAMGRIISDGGWYFHIADMAVLPEHQRKGLGGVVLKKLLAYIKANAPDGEPYINLLADAPGRGLYFKNGFVDAAPTSVGMVYRG</sequence>
<gene>
    <name evidence="2" type="ORF">BDW59DRAFT_41703</name>
</gene>
<dbReference type="PANTHER" id="PTHR13355:SF23">
    <property type="entry name" value="FAMILY N-ACETYLTRANSFERASE, PUTATIVE (AFU_ORTHOLOGUE AFUA_3G00870)-RELATED"/>
    <property type="match status" value="1"/>
</dbReference>
<evidence type="ECO:0000313" key="2">
    <source>
        <dbReference type="EMBL" id="KAL2812250.1"/>
    </source>
</evidence>
<reference evidence="2 3" key="1">
    <citation type="submission" date="2024-07" db="EMBL/GenBank/DDBJ databases">
        <title>Section-level genome sequencing and comparative genomics of Aspergillus sections Usti and Cavernicolus.</title>
        <authorList>
            <consortium name="Lawrence Berkeley National Laboratory"/>
            <person name="Nybo J.L."/>
            <person name="Vesth T.C."/>
            <person name="Theobald S."/>
            <person name="Frisvad J.C."/>
            <person name="Larsen T.O."/>
            <person name="Kjaerboelling I."/>
            <person name="Rothschild-Mancinelli K."/>
            <person name="Lyhne E.K."/>
            <person name="Kogle M.E."/>
            <person name="Barry K."/>
            <person name="Clum A."/>
            <person name="Na H."/>
            <person name="Ledsgaard L."/>
            <person name="Lin J."/>
            <person name="Lipzen A."/>
            <person name="Kuo A."/>
            <person name="Riley R."/>
            <person name="Mondo S."/>
            <person name="LaButti K."/>
            <person name="Haridas S."/>
            <person name="Pangalinan J."/>
            <person name="Salamov A.A."/>
            <person name="Simmons B.A."/>
            <person name="Magnuson J.K."/>
            <person name="Chen J."/>
            <person name="Drula E."/>
            <person name="Henrissat B."/>
            <person name="Wiebenga A."/>
            <person name="Lubbers R.J."/>
            <person name="Gomes A.C."/>
            <person name="Makela M.R."/>
            <person name="Stajich J."/>
            <person name="Grigoriev I.V."/>
            <person name="Mortensen U.H."/>
            <person name="De vries R.P."/>
            <person name="Baker S.E."/>
            <person name="Andersen M.R."/>
        </authorList>
    </citation>
    <scope>NUCLEOTIDE SEQUENCE [LARGE SCALE GENOMIC DNA]</scope>
    <source>
        <strain evidence="2 3">CBS 600.67</strain>
    </source>
</reference>
<protein>
    <recommendedName>
        <fullName evidence="1">N-acetyltransferase domain-containing protein</fullName>
    </recommendedName>
</protein>